<proteinExistence type="predicted"/>
<dbReference type="Pfam" id="PF26607">
    <property type="entry name" value="DUF8189"/>
    <property type="match status" value="1"/>
</dbReference>
<dbReference type="InterPro" id="IPR058502">
    <property type="entry name" value="PLL-like_beta-prop"/>
</dbReference>
<reference evidence="2 3" key="1">
    <citation type="submission" date="2023-01" db="EMBL/GenBank/DDBJ databases">
        <title>Analysis of 21 Apiospora genomes using comparative genomics revels a genus with tremendous synthesis potential of carbohydrate active enzymes and secondary metabolites.</title>
        <authorList>
            <person name="Sorensen T."/>
        </authorList>
    </citation>
    <scope>NUCLEOTIDE SEQUENCE [LARGE SCALE GENOMIC DNA]</scope>
    <source>
        <strain evidence="2 3">CBS 83171</strain>
    </source>
</reference>
<dbReference type="SUPFAM" id="SSF89372">
    <property type="entry name" value="Fucose-specific lectin"/>
    <property type="match status" value="1"/>
</dbReference>
<dbReference type="Proteomes" id="UP001446871">
    <property type="component" value="Unassembled WGS sequence"/>
</dbReference>
<feature type="domain" description="PLL-like beta propeller" evidence="1">
    <location>
        <begin position="155"/>
        <end position="307"/>
    </location>
</feature>
<evidence type="ECO:0000259" key="1">
    <source>
        <dbReference type="Pfam" id="PF26607"/>
    </source>
</evidence>
<keyword evidence="3" id="KW-1185">Reference proteome</keyword>
<organism evidence="2 3">
    <name type="scientific">Apiospora saccharicola</name>
    <dbReference type="NCBI Taxonomy" id="335842"/>
    <lineage>
        <taxon>Eukaryota</taxon>
        <taxon>Fungi</taxon>
        <taxon>Dikarya</taxon>
        <taxon>Ascomycota</taxon>
        <taxon>Pezizomycotina</taxon>
        <taxon>Sordariomycetes</taxon>
        <taxon>Xylariomycetidae</taxon>
        <taxon>Amphisphaeriales</taxon>
        <taxon>Apiosporaceae</taxon>
        <taxon>Apiospora</taxon>
    </lineage>
</organism>
<protein>
    <recommendedName>
        <fullName evidence="1">PLL-like beta propeller domain-containing protein</fullName>
    </recommendedName>
</protein>
<evidence type="ECO:0000313" key="2">
    <source>
        <dbReference type="EMBL" id="KAK8082758.1"/>
    </source>
</evidence>
<gene>
    <name evidence="2" type="ORF">PG996_001539</name>
</gene>
<dbReference type="EMBL" id="JAQQWM010000001">
    <property type="protein sequence ID" value="KAK8082758.1"/>
    <property type="molecule type" value="Genomic_DNA"/>
</dbReference>
<sequence>MTGEPGSATSVAPGFVPTAISQGYPHLEVFAVSNNKSYSVHRKYRNSNASSEADFLPRGCLGMELVGGGIDRDRTPSIAVSWRNHAPEENRTELHMSGVFNYKVYRKYHDQGGGANDAWQPNGTDNPTQVRYSPEHSLMGTFYLCRGQPGLCVCYWQWTPENDWSLVSSSLAGQSDLQSWATPAVVAWAGDDSRLDVFAISRVNNHLLHTWRDADNTVGTWVPWEDLKGFVTTPPVAVSRAAGVLDLFARGGDGGLWRLGFQDGKWAGWERVSREGVQIQGQPEAISTNADTIDVFAWGTKGELLHKKFNNNADPK</sequence>
<dbReference type="Gene3D" id="2.120.10.70">
    <property type="entry name" value="Fucose-specific lectin"/>
    <property type="match status" value="1"/>
</dbReference>
<comment type="caution">
    <text evidence="2">The sequence shown here is derived from an EMBL/GenBank/DDBJ whole genome shotgun (WGS) entry which is preliminary data.</text>
</comment>
<evidence type="ECO:0000313" key="3">
    <source>
        <dbReference type="Proteomes" id="UP001446871"/>
    </source>
</evidence>
<accession>A0ABR1WL45</accession>
<name>A0ABR1WL45_9PEZI</name>